<evidence type="ECO:0000313" key="5">
    <source>
        <dbReference type="EMBL" id="GAF49460.1"/>
    </source>
</evidence>
<dbReference type="Proteomes" id="UP000019491">
    <property type="component" value="Unassembled WGS sequence"/>
</dbReference>
<dbReference type="Gene3D" id="1.10.10.10">
    <property type="entry name" value="Winged helix-like DNA-binding domain superfamily/Winged helix DNA-binding domain"/>
    <property type="match status" value="1"/>
</dbReference>
<dbReference type="GO" id="GO:0003677">
    <property type="term" value="F:DNA binding"/>
    <property type="evidence" value="ECO:0007669"/>
    <property type="project" value="UniProtKB-KW"/>
</dbReference>
<sequence>MGSRMANTTQRATTEVIDFEFTDMVGFLIRVSQQVHYSLWNASDDVSGLTSPQFAVLHALAHQQPLDQTELGERASLDRSTLANIVTRLSARGFVARTRDVADARRNLVVLTPAGRRAHKRAVRGAYDINERLLEPVSERDRKALVRILHTLVADHREQTDA</sequence>
<keyword evidence="1" id="KW-0805">Transcription regulation</keyword>
<comment type="caution">
    <text evidence="5">The sequence shown here is derived from an EMBL/GenBank/DDBJ whole genome shotgun (WGS) entry which is preliminary data.</text>
</comment>
<dbReference type="InterPro" id="IPR036388">
    <property type="entry name" value="WH-like_DNA-bd_sf"/>
</dbReference>
<name>X0REL0_RHOWR</name>
<feature type="domain" description="HTH marR-type" evidence="4">
    <location>
        <begin position="21"/>
        <end position="154"/>
    </location>
</feature>
<evidence type="ECO:0000256" key="1">
    <source>
        <dbReference type="ARBA" id="ARBA00023015"/>
    </source>
</evidence>
<evidence type="ECO:0000256" key="2">
    <source>
        <dbReference type="ARBA" id="ARBA00023125"/>
    </source>
</evidence>
<accession>X0REL0</accession>
<evidence type="ECO:0000313" key="6">
    <source>
        <dbReference type="Proteomes" id="UP000019491"/>
    </source>
</evidence>
<dbReference type="EMBL" id="BAWF01000085">
    <property type="protein sequence ID" value="GAF49460.1"/>
    <property type="molecule type" value="Genomic_DNA"/>
</dbReference>
<evidence type="ECO:0000256" key="3">
    <source>
        <dbReference type="ARBA" id="ARBA00023163"/>
    </source>
</evidence>
<dbReference type="PROSITE" id="PS50995">
    <property type="entry name" value="HTH_MARR_2"/>
    <property type="match status" value="1"/>
</dbReference>
<keyword evidence="2" id="KW-0238">DNA-binding</keyword>
<dbReference type="AlphaFoldDB" id="X0REL0"/>
<keyword evidence="6" id="KW-1185">Reference proteome</keyword>
<organism evidence="5 6">
    <name type="scientific">Rhodococcus wratislaviensis NBRC 100605</name>
    <dbReference type="NCBI Taxonomy" id="1219028"/>
    <lineage>
        <taxon>Bacteria</taxon>
        <taxon>Bacillati</taxon>
        <taxon>Actinomycetota</taxon>
        <taxon>Actinomycetes</taxon>
        <taxon>Mycobacteriales</taxon>
        <taxon>Nocardiaceae</taxon>
        <taxon>Rhodococcus</taxon>
    </lineage>
</organism>
<reference evidence="5 6" key="1">
    <citation type="submission" date="2014-02" db="EMBL/GenBank/DDBJ databases">
        <title>Whole genome shotgun sequence of Rhodococcus wratislaviensis NBRC 100605.</title>
        <authorList>
            <person name="Hosoyama A."/>
            <person name="Tsuchikane K."/>
            <person name="Yoshida I."/>
            <person name="Ohji S."/>
            <person name="Ichikawa N."/>
            <person name="Yamazoe A."/>
            <person name="Fujita N."/>
        </authorList>
    </citation>
    <scope>NUCLEOTIDE SEQUENCE [LARGE SCALE GENOMIC DNA]</scope>
    <source>
        <strain evidence="5 6">NBRC 100605</strain>
    </source>
</reference>
<dbReference type="PANTHER" id="PTHR42756:SF1">
    <property type="entry name" value="TRANSCRIPTIONAL REPRESSOR OF EMRAB OPERON"/>
    <property type="match status" value="1"/>
</dbReference>
<dbReference type="InterPro" id="IPR036390">
    <property type="entry name" value="WH_DNA-bd_sf"/>
</dbReference>
<dbReference type="SUPFAM" id="SSF46785">
    <property type="entry name" value="Winged helix' DNA-binding domain"/>
    <property type="match status" value="1"/>
</dbReference>
<dbReference type="SMART" id="SM00347">
    <property type="entry name" value="HTH_MARR"/>
    <property type="match status" value="1"/>
</dbReference>
<dbReference type="PRINTS" id="PR00598">
    <property type="entry name" value="HTHMARR"/>
</dbReference>
<dbReference type="InterPro" id="IPR000835">
    <property type="entry name" value="HTH_MarR-typ"/>
</dbReference>
<dbReference type="Pfam" id="PF01047">
    <property type="entry name" value="MarR"/>
    <property type="match status" value="1"/>
</dbReference>
<keyword evidence="3" id="KW-0804">Transcription</keyword>
<gene>
    <name evidence="5" type="ORF">RW1_085_00030</name>
</gene>
<proteinExistence type="predicted"/>
<protein>
    <submittedName>
        <fullName evidence="5">Putative transcriptional regulator</fullName>
    </submittedName>
</protein>
<evidence type="ECO:0000259" key="4">
    <source>
        <dbReference type="PROSITE" id="PS50995"/>
    </source>
</evidence>
<dbReference type="GO" id="GO:0003700">
    <property type="term" value="F:DNA-binding transcription factor activity"/>
    <property type="evidence" value="ECO:0007669"/>
    <property type="project" value="InterPro"/>
</dbReference>
<dbReference type="PANTHER" id="PTHR42756">
    <property type="entry name" value="TRANSCRIPTIONAL REGULATOR, MARR"/>
    <property type="match status" value="1"/>
</dbReference>